<proteinExistence type="predicted"/>
<gene>
    <name evidence="1" type="ORF">GCM10025876_19350</name>
</gene>
<organism evidence="1 2">
    <name type="scientific">Demequina litorisediminis</name>
    <dbReference type="NCBI Taxonomy" id="1849022"/>
    <lineage>
        <taxon>Bacteria</taxon>
        <taxon>Bacillati</taxon>
        <taxon>Actinomycetota</taxon>
        <taxon>Actinomycetes</taxon>
        <taxon>Micrococcales</taxon>
        <taxon>Demequinaceae</taxon>
        <taxon>Demequina</taxon>
    </lineage>
</organism>
<evidence type="ECO:0000313" key="1">
    <source>
        <dbReference type="EMBL" id="GMA35731.1"/>
    </source>
</evidence>
<sequence length="158" mass="16900">MPLSAWQAAAMRIVPTLARFQPRRVVVPAPSPYTTGLRDRGWVFDTAWKRPEGVGATAGWLAATLAARTRVAGGLGIRVPVLVASADSTGPDRLDNPRHGSQDTVVDVAAIERVAAGLGSDVERLVVPGSIHDLALSADEPRERYLDAVRVFVDKVLE</sequence>
<protein>
    <recommendedName>
        <fullName evidence="3">Alpha/beta hydrolase family protein</fullName>
    </recommendedName>
</protein>
<dbReference type="Proteomes" id="UP001157125">
    <property type="component" value="Unassembled WGS sequence"/>
</dbReference>
<dbReference type="InterPro" id="IPR029058">
    <property type="entry name" value="AB_hydrolase_fold"/>
</dbReference>
<evidence type="ECO:0008006" key="3">
    <source>
        <dbReference type="Google" id="ProtNLM"/>
    </source>
</evidence>
<name>A0ABQ6IEY9_9MICO</name>
<dbReference type="SUPFAM" id="SSF53474">
    <property type="entry name" value="alpha/beta-Hydrolases"/>
    <property type="match status" value="1"/>
</dbReference>
<accession>A0ABQ6IEY9</accession>
<evidence type="ECO:0000313" key="2">
    <source>
        <dbReference type="Proteomes" id="UP001157125"/>
    </source>
</evidence>
<dbReference type="EMBL" id="BSUN01000001">
    <property type="protein sequence ID" value="GMA35731.1"/>
    <property type="molecule type" value="Genomic_DNA"/>
</dbReference>
<reference evidence="2" key="1">
    <citation type="journal article" date="2019" name="Int. J. Syst. Evol. Microbiol.">
        <title>The Global Catalogue of Microorganisms (GCM) 10K type strain sequencing project: providing services to taxonomists for standard genome sequencing and annotation.</title>
        <authorList>
            <consortium name="The Broad Institute Genomics Platform"/>
            <consortium name="The Broad Institute Genome Sequencing Center for Infectious Disease"/>
            <person name="Wu L."/>
            <person name="Ma J."/>
        </authorList>
    </citation>
    <scope>NUCLEOTIDE SEQUENCE [LARGE SCALE GENOMIC DNA]</scope>
    <source>
        <strain evidence="2">NBRC 112299</strain>
    </source>
</reference>
<comment type="caution">
    <text evidence="1">The sequence shown here is derived from an EMBL/GenBank/DDBJ whole genome shotgun (WGS) entry which is preliminary data.</text>
</comment>
<keyword evidence="2" id="KW-1185">Reference proteome</keyword>
<dbReference type="Gene3D" id="3.40.50.1820">
    <property type="entry name" value="alpha/beta hydrolase"/>
    <property type="match status" value="1"/>
</dbReference>